<dbReference type="Proteomes" id="UP000291343">
    <property type="component" value="Unassembled WGS sequence"/>
</dbReference>
<gene>
    <name evidence="12" type="ORF">LSTR_LSTR001366</name>
</gene>
<evidence type="ECO:0000256" key="9">
    <source>
        <dbReference type="ARBA" id="ARBA00031547"/>
    </source>
</evidence>
<dbReference type="SMR" id="A0A482XB99"/>
<dbReference type="Pfam" id="PF03568">
    <property type="entry name" value="Separin_C"/>
    <property type="match status" value="1"/>
</dbReference>
<comment type="cofactor">
    <cofactor evidence="1">
        <name>Mg(2+)</name>
        <dbReference type="ChEBI" id="CHEBI:18420"/>
    </cofactor>
</comment>
<keyword evidence="6" id="KW-0547">Nucleotide-binding</keyword>
<keyword evidence="13" id="KW-1185">Reference proteome</keyword>
<organism evidence="12 13">
    <name type="scientific">Laodelphax striatellus</name>
    <name type="common">Small brown planthopper</name>
    <name type="synonym">Delphax striatella</name>
    <dbReference type="NCBI Taxonomy" id="195883"/>
    <lineage>
        <taxon>Eukaryota</taxon>
        <taxon>Metazoa</taxon>
        <taxon>Ecdysozoa</taxon>
        <taxon>Arthropoda</taxon>
        <taxon>Hexapoda</taxon>
        <taxon>Insecta</taxon>
        <taxon>Pterygota</taxon>
        <taxon>Neoptera</taxon>
        <taxon>Paraneoptera</taxon>
        <taxon>Hemiptera</taxon>
        <taxon>Auchenorrhyncha</taxon>
        <taxon>Fulgoroidea</taxon>
        <taxon>Delphacidae</taxon>
        <taxon>Criomorphinae</taxon>
        <taxon>Laodelphax</taxon>
    </lineage>
</organism>
<dbReference type="AlphaFoldDB" id="A0A482XB99"/>
<evidence type="ECO:0000313" key="12">
    <source>
        <dbReference type="EMBL" id="RZF42571.1"/>
    </source>
</evidence>
<dbReference type="GO" id="GO:0006508">
    <property type="term" value="P:proteolysis"/>
    <property type="evidence" value="ECO:0007669"/>
    <property type="project" value="InterPro"/>
</dbReference>
<feature type="region of interest" description="Disordered" evidence="10">
    <location>
        <begin position="1034"/>
        <end position="1059"/>
    </location>
</feature>
<evidence type="ECO:0000256" key="6">
    <source>
        <dbReference type="ARBA" id="ARBA00022741"/>
    </source>
</evidence>
<name>A0A482XB99_LAOST</name>
<keyword evidence="5" id="KW-0479">Metal-binding</keyword>
<evidence type="ECO:0000313" key="13">
    <source>
        <dbReference type="Proteomes" id="UP000291343"/>
    </source>
</evidence>
<keyword evidence="4" id="KW-0548">Nucleotidyltransferase</keyword>
<evidence type="ECO:0000256" key="7">
    <source>
        <dbReference type="ARBA" id="ARBA00022840"/>
    </source>
</evidence>
<evidence type="ECO:0000256" key="10">
    <source>
        <dbReference type="SAM" id="MobiDB-lite"/>
    </source>
</evidence>
<dbReference type="GO" id="GO:0046872">
    <property type="term" value="F:metal ion binding"/>
    <property type="evidence" value="ECO:0007669"/>
    <property type="project" value="UniProtKB-KW"/>
</dbReference>
<accession>A0A482XB99</accession>
<dbReference type="PANTHER" id="PTHR12153:SF18">
    <property type="entry name" value="SELENOPROTEIN O"/>
    <property type="match status" value="1"/>
</dbReference>
<keyword evidence="7" id="KW-0067">ATP-binding</keyword>
<sequence>MCDSELDLECEEYIASSKKTVLNMMSSQTLMNGPVYLRYNRMLASLYLQLGKDYEAIFHLSESHAVTLRNSALKMSIVNKDEQKNSNNLPRSLWSRDYFSFCSLKFQNGPAELRDQLKILPSEWTLVQLTFEYDEHETSFKTSDTKMLPLHVTRLPCGKMLSKKRMPVTVTVPEMDNSNAADGCTSILEQVHQCIRDNHTAGASVQEKRSKRANADQRLKQIVGEVITSWLKEWSCLLIGRLMDSRLEQSIVNEVDRLMQNYKRSDENVMDVEKVRNILYQIVDCCAHSSESYISSAVEYCVGNKSMSSSFIESILNFKKTHTTALMRAARHPVLLILDDRLECIPWEMTSVLLKHPVSRVPSLHFACALFEKHRDKIVNGVMLVDETKSGFYIINPDKDLVSTEKSVNDFIKKRKLEWLGVAGQKPSHQEVIRSLHENKVFLYCGHGNGCHILNFNDLEKTHLTVIPMLFGCSSASKKRIGEGGLPELWGVSDQYLLAGSPCFFGMLWSVFNTPTNVLTLAFLNMCLPGTPINVNEVIGQEVIDEYTKQEPELLRALRPTKSAIERFMNAAAFIARGIPVAFRYTTTQLIKDLKEWEFSPSKLLRFPLDPIEQNFVRRNVKTAVFSRVDPTPLNNPRLISFSENVITNILNMHVDVTKTKEFVEFIAGNNVLKSSVPIAHRYGGHQFGYWAMQLGDGRAILLGEYINRAGAIIVSDDLVMRDLLYDGHPIMEKTSVVLRIAQSWFRFGSFEILAKTNETNILRDLVNFIIKEHYPDINPDNEDKVVELFSHICRLTTDLLIHWQTIGFVHGVLNTDNMSVLGITIDYGPFGFMEEFDPLYKSNESDHDRRYCYTKQVEIVMWNLMKLLQALTPLLTETQSSQAFKILETEAKNLYPKLNESFSQKLGLKNRHDELIELLFEMMEGTRTDFTMLFRQMSETPMEQLRQPKTCNWAVHKLATHSNYQKFYKEYSEKLESDGVTDEERMNKMRKRNPRYVLRNWMAQEAIEIADKNDDFTEVNRLLRVLSKPFEEQAEAEERGYAQPPPNWSKRLKLSCSS</sequence>
<comment type="similarity">
    <text evidence="2">Belongs to the SELO family.</text>
</comment>
<dbReference type="GO" id="GO:0005524">
    <property type="term" value="F:ATP binding"/>
    <property type="evidence" value="ECO:0007669"/>
    <property type="project" value="UniProtKB-KW"/>
</dbReference>
<dbReference type="EMBL" id="QKKF02014716">
    <property type="protein sequence ID" value="RZF42571.1"/>
    <property type="molecule type" value="Genomic_DNA"/>
</dbReference>
<comment type="caution">
    <text evidence="12">The sequence shown here is derived from an EMBL/GenBank/DDBJ whole genome shotgun (WGS) entry which is preliminary data.</text>
</comment>
<proteinExistence type="inferred from homology"/>
<dbReference type="OrthoDB" id="10255632at2759"/>
<evidence type="ECO:0000256" key="5">
    <source>
        <dbReference type="ARBA" id="ARBA00022723"/>
    </source>
</evidence>
<feature type="domain" description="Peptidase C50" evidence="11">
    <location>
        <begin position="388"/>
        <end position="484"/>
    </location>
</feature>
<keyword evidence="3" id="KW-0808">Transferase</keyword>
<evidence type="ECO:0000256" key="4">
    <source>
        <dbReference type="ARBA" id="ARBA00022695"/>
    </source>
</evidence>
<dbReference type="GO" id="GO:0004197">
    <property type="term" value="F:cysteine-type endopeptidase activity"/>
    <property type="evidence" value="ECO:0007669"/>
    <property type="project" value="InterPro"/>
</dbReference>
<dbReference type="InterPro" id="IPR030397">
    <property type="entry name" value="SEPARIN_core_dom"/>
</dbReference>
<dbReference type="Pfam" id="PF02696">
    <property type="entry name" value="SelO"/>
    <property type="match status" value="2"/>
</dbReference>
<keyword evidence="8" id="KW-0460">Magnesium</keyword>
<evidence type="ECO:0000256" key="3">
    <source>
        <dbReference type="ARBA" id="ARBA00022679"/>
    </source>
</evidence>
<evidence type="ECO:0000256" key="8">
    <source>
        <dbReference type="ARBA" id="ARBA00022842"/>
    </source>
</evidence>
<protein>
    <recommendedName>
        <fullName evidence="9">Selenoprotein O</fullName>
    </recommendedName>
</protein>
<dbReference type="InterPro" id="IPR003846">
    <property type="entry name" value="SelO"/>
</dbReference>
<reference evidence="12 13" key="1">
    <citation type="journal article" date="2017" name="Gigascience">
        <title>Genome sequence of the small brown planthopper, Laodelphax striatellus.</title>
        <authorList>
            <person name="Zhu J."/>
            <person name="Jiang F."/>
            <person name="Wang X."/>
            <person name="Yang P."/>
            <person name="Bao Y."/>
            <person name="Zhao W."/>
            <person name="Wang W."/>
            <person name="Lu H."/>
            <person name="Wang Q."/>
            <person name="Cui N."/>
            <person name="Li J."/>
            <person name="Chen X."/>
            <person name="Luo L."/>
            <person name="Yu J."/>
            <person name="Kang L."/>
            <person name="Cui F."/>
        </authorList>
    </citation>
    <scope>NUCLEOTIDE SEQUENCE [LARGE SCALE GENOMIC DNA]</scope>
    <source>
        <strain evidence="12">Lst14</strain>
    </source>
</reference>
<dbReference type="GO" id="GO:0016779">
    <property type="term" value="F:nucleotidyltransferase activity"/>
    <property type="evidence" value="ECO:0007669"/>
    <property type="project" value="UniProtKB-KW"/>
</dbReference>
<dbReference type="InParanoid" id="A0A482XB99"/>
<evidence type="ECO:0000259" key="11">
    <source>
        <dbReference type="PROSITE" id="PS51700"/>
    </source>
</evidence>
<dbReference type="PANTHER" id="PTHR12153">
    <property type="entry name" value="SELENOPROTEIN O"/>
    <property type="match status" value="1"/>
</dbReference>
<evidence type="ECO:0000256" key="2">
    <source>
        <dbReference type="ARBA" id="ARBA00009747"/>
    </source>
</evidence>
<dbReference type="PROSITE" id="PS51700">
    <property type="entry name" value="SEPARIN"/>
    <property type="match status" value="1"/>
</dbReference>
<evidence type="ECO:0000256" key="1">
    <source>
        <dbReference type="ARBA" id="ARBA00001946"/>
    </source>
</evidence>
<dbReference type="STRING" id="195883.A0A482XB99"/>